<comment type="caution">
    <text evidence="2">The sequence shown here is derived from an EMBL/GenBank/DDBJ whole genome shotgun (WGS) entry which is preliminary data.</text>
</comment>
<organism evidence="2 3">
    <name type="scientific">Pycnococcus provasolii</name>
    <dbReference type="NCBI Taxonomy" id="41880"/>
    <lineage>
        <taxon>Eukaryota</taxon>
        <taxon>Viridiplantae</taxon>
        <taxon>Chlorophyta</taxon>
        <taxon>Pseudoscourfieldiophyceae</taxon>
        <taxon>Pseudoscourfieldiales</taxon>
        <taxon>Pycnococcaceae</taxon>
        <taxon>Pycnococcus</taxon>
    </lineage>
</organism>
<reference evidence="2" key="1">
    <citation type="submission" date="2020-10" db="EMBL/GenBank/DDBJ databases">
        <title>Unveiling of a novel bifunctional photoreceptor, Dualchrome1, isolated from a cosmopolitan green alga.</title>
        <authorList>
            <person name="Suzuki S."/>
            <person name="Kawachi M."/>
        </authorList>
    </citation>
    <scope>NUCLEOTIDE SEQUENCE</scope>
    <source>
        <strain evidence="2">NIES 2893</strain>
    </source>
</reference>
<dbReference type="Proteomes" id="UP000660262">
    <property type="component" value="Unassembled WGS sequence"/>
</dbReference>
<feature type="compositionally biased region" description="Basic and acidic residues" evidence="1">
    <location>
        <begin position="1"/>
        <end position="13"/>
    </location>
</feature>
<name>A0A830I126_9CHLO</name>
<evidence type="ECO:0000256" key="1">
    <source>
        <dbReference type="SAM" id="MobiDB-lite"/>
    </source>
</evidence>
<dbReference type="EMBL" id="BNJQ01000031">
    <property type="protein sequence ID" value="GHP10847.1"/>
    <property type="molecule type" value="Genomic_DNA"/>
</dbReference>
<proteinExistence type="predicted"/>
<evidence type="ECO:0000313" key="3">
    <source>
        <dbReference type="Proteomes" id="UP000660262"/>
    </source>
</evidence>
<feature type="region of interest" description="Disordered" evidence="1">
    <location>
        <begin position="1"/>
        <end position="41"/>
    </location>
</feature>
<sequence>MRRGEGEQTEQSRDAFGGRQRQLSEQHFCQTDQSPPAERDAALEEVDVCAAQRKVARAQHRGTTYEEENEEEWELEACRCPKTTDGLNVLAVRSVLLPNAKYLFRAPDETDTSMYERAGEVLASLPERIAEEVFEIAILSLPC</sequence>
<accession>A0A830I126</accession>
<dbReference type="AlphaFoldDB" id="A0A830I126"/>
<protein>
    <submittedName>
        <fullName evidence="2">Uncharacterized protein</fullName>
    </submittedName>
</protein>
<feature type="compositionally biased region" description="Polar residues" evidence="1">
    <location>
        <begin position="21"/>
        <end position="34"/>
    </location>
</feature>
<gene>
    <name evidence="2" type="ORF">PPROV_000957800</name>
</gene>
<keyword evidence="3" id="KW-1185">Reference proteome</keyword>
<evidence type="ECO:0000313" key="2">
    <source>
        <dbReference type="EMBL" id="GHP10847.1"/>
    </source>
</evidence>